<dbReference type="OrthoDB" id="416786at2759"/>
<dbReference type="GO" id="GO:0043041">
    <property type="term" value="P:amino acid activation for nonribosomal peptide biosynthetic process"/>
    <property type="evidence" value="ECO:0007669"/>
    <property type="project" value="TreeGrafter"/>
</dbReference>
<protein>
    <submittedName>
        <fullName evidence="3">Uncharacterized protein</fullName>
    </submittedName>
</protein>
<dbReference type="STRING" id="97972.A0A2V1CWF0"/>
<name>A0A2V1CWF0_9PLEO</name>
<dbReference type="GO" id="GO:0044550">
    <property type="term" value="P:secondary metabolite biosynthetic process"/>
    <property type="evidence" value="ECO:0007669"/>
    <property type="project" value="TreeGrafter"/>
</dbReference>
<evidence type="ECO:0000256" key="2">
    <source>
        <dbReference type="ARBA" id="ARBA00022553"/>
    </source>
</evidence>
<dbReference type="PANTHER" id="PTHR45527">
    <property type="entry name" value="NONRIBOSOMAL PEPTIDE SYNTHETASE"/>
    <property type="match status" value="1"/>
</dbReference>
<reference evidence="3 4" key="1">
    <citation type="journal article" date="2018" name="Sci. Rep.">
        <title>Comparative genomics provides insights into the lifestyle and reveals functional heterogeneity of dark septate endophytic fungi.</title>
        <authorList>
            <person name="Knapp D.G."/>
            <person name="Nemeth J.B."/>
            <person name="Barry K."/>
            <person name="Hainaut M."/>
            <person name="Henrissat B."/>
            <person name="Johnson J."/>
            <person name="Kuo A."/>
            <person name="Lim J.H.P."/>
            <person name="Lipzen A."/>
            <person name="Nolan M."/>
            <person name="Ohm R.A."/>
            <person name="Tamas L."/>
            <person name="Grigoriev I.V."/>
            <person name="Spatafora J.W."/>
            <person name="Nagy L.G."/>
            <person name="Kovacs G.M."/>
        </authorList>
    </citation>
    <scope>NUCLEOTIDE SEQUENCE [LARGE SCALE GENOMIC DNA]</scope>
    <source>
        <strain evidence="3 4">DSE2036</strain>
    </source>
</reference>
<keyword evidence="4" id="KW-1185">Reference proteome</keyword>
<dbReference type="AlphaFoldDB" id="A0A2V1CWF0"/>
<keyword evidence="2" id="KW-0597">Phosphoprotein</keyword>
<feature type="non-terminal residue" evidence="3">
    <location>
        <position position="69"/>
    </location>
</feature>
<keyword evidence="1" id="KW-0596">Phosphopantetheine</keyword>
<evidence type="ECO:0000313" key="3">
    <source>
        <dbReference type="EMBL" id="PVH90048.1"/>
    </source>
</evidence>
<organism evidence="3 4">
    <name type="scientific">Periconia macrospinosa</name>
    <dbReference type="NCBI Taxonomy" id="97972"/>
    <lineage>
        <taxon>Eukaryota</taxon>
        <taxon>Fungi</taxon>
        <taxon>Dikarya</taxon>
        <taxon>Ascomycota</taxon>
        <taxon>Pezizomycotina</taxon>
        <taxon>Dothideomycetes</taxon>
        <taxon>Pleosporomycetidae</taxon>
        <taxon>Pleosporales</taxon>
        <taxon>Massarineae</taxon>
        <taxon>Periconiaceae</taxon>
        <taxon>Periconia</taxon>
    </lineage>
</organism>
<dbReference type="GO" id="GO:0031177">
    <property type="term" value="F:phosphopantetheine binding"/>
    <property type="evidence" value="ECO:0007669"/>
    <property type="project" value="TreeGrafter"/>
</dbReference>
<evidence type="ECO:0000256" key="1">
    <source>
        <dbReference type="ARBA" id="ARBA00022450"/>
    </source>
</evidence>
<dbReference type="Proteomes" id="UP000244855">
    <property type="component" value="Unassembled WGS sequence"/>
</dbReference>
<dbReference type="SUPFAM" id="SSF56801">
    <property type="entry name" value="Acetyl-CoA synthetase-like"/>
    <property type="match status" value="1"/>
</dbReference>
<proteinExistence type="predicted"/>
<evidence type="ECO:0000313" key="4">
    <source>
        <dbReference type="Proteomes" id="UP000244855"/>
    </source>
</evidence>
<accession>A0A2V1CWF0</accession>
<feature type="non-terminal residue" evidence="3">
    <location>
        <position position="1"/>
    </location>
</feature>
<sequence length="69" mass="7751">LHQEFERRARLHPDSVAIDAWDLSLTYAQLDNQSTILAQHIYLHETASANHTSSIIPICFSKSAYAIVA</sequence>
<dbReference type="GO" id="GO:0005737">
    <property type="term" value="C:cytoplasm"/>
    <property type="evidence" value="ECO:0007669"/>
    <property type="project" value="TreeGrafter"/>
</dbReference>
<dbReference type="EMBL" id="KZ806806">
    <property type="protein sequence ID" value="PVH90048.1"/>
    <property type="molecule type" value="Genomic_DNA"/>
</dbReference>
<dbReference type="Gene3D" id="3.40.50.12780">
    <property type="entry name" value="N-terminal domain of ligase-like"/>
    <property type="match status" value="1"/>
</dbReference>
<dbReference type="InterPro" id="IPR042099">
    <property type="entry name" value="ANL_N_sf"/>
</dbReference>
<dbReference type="PANTHER" id="PTHR45527:SF1">
    <property type="entry name" value="FATTY ACID SYNTHASE"/>
    <property type="match status" value="1"/>
</dbReference>
<gene>
    <name evidence="3" type="ORF">DM02DRAFT_474289</name>
</gene>